<proteinExistence type="predicted"/>
<evidence type="ECO:0000313" key="3">
    <source>
        <dbReference type="Proteomes" id="UP001601288"/>
    </source>
</evidence>
<dbReference type="Proteomes" id="UP001601288">
    <property type="component" value="Unassembled WGS sequence"/>
</dbReference>
<protein>
    <submittedName>
        <fullName evidence="2">Uncharacterized protein</fullName>
    </submittedName>
</protein>
<organism evidence="2 3">
    <name type="scientific">Streptomyces massasporeus</name>
    <dbReference type="NCBI Taxonomy" id="67324"/>
    <lineage>
        <taxon>Bacteria</taxon>
        <taxon>Bacillati</taxon>
        <taxon>Actinomycetota</taxon>
        <taxon>Actinomycetes</taxon>
        <taxon>Kitasatosporales</taxon>
        <taxon>Streptomycetaceae</taxon>
        <taxon>Streptomyces</taxon>
    </lineage>
</organism>
<evidence type="ECO:0000313" key="2">
    <source>
        <dbReference type="EMBL" id="MFE9228258.1"/>
    </source>
</evidence>
<dbReference type="EMBL" id="JBIAFP010000017">
    <property type="protein sequence ID" value="MFE9228258.1"/>
    <property type="molecule type" value="Genomic_DNA"/>
</dbReference>
<sequence length="74" mass="7904">MVRVRAAGAPVVGRAPARTEARSVVVPPGLPGHVVPDESWFRLEDPSLTAGGFDRGGRRGHHRRTGDGGGLRRR</sequence>
<feature type="region of interest" description="Disordered" evidence="1">
    <location>
        <begin position="48"/>
        <end position="74"/>
    </location>
</feature>
<dbReference type="RefSeq" id="WP_358285820.1">
    <property type="nucleotide sequence ID" value="NZ_JBEYGJ010000024.1"/>
</dbReference>
<gene>
    <name evidence="2" type="ORF">ACFYM3_27245</name>
</gene>
<comment type="caution">
    <text evidence="2">The sequence shown here is derived from an EMBL/GenBank/DDBJ whole genome shotgun (WGS) entry which is preliminary data.</text>
</comment>
<accession>A0ABW6LIK3</accession>
<keyword evidence="3" id="KW-1185">Reference proteome</keyword>
<reference evidence="2 3" key="1">
    <citation type="submission" date="2024-10" db="EMBL/GenBank/DDBJ databases">
        <title>The Natural Products Discovery Center: Release of the First 8490 Sequenced Strains for Exploring Actinobacteria Biosynthetic Diversity.</title>
        <authorList>
            <person name="Kalkreuter E."/>
            <person name="Kautsar S.A."/>
            <person name="Yang D."/>
            <person name="Bader C.D."/>
            <person name="Teijaro C.N."/>
            <person name="Fluegel L."/>
            <person name="Davis C.M."/>
            <person name="Simpson J.R."/>
            <person name="Lauterbach L."/>
            <person name="Steele A.D."/>
            <person name="Gui C."/>
            <person name="Meng S."/>
            <person name="Li G."/>
            <person name="Viehrig K."/>
            <person name="Ye F."/>
            <person name="Su P."/>
            <person name="Kiefer A.F."/>
            <person name="Nichols A."/>
            <person name="Cepeda A.J."/>
            <person name="Yan W."/>
            <person name="Fan B."/>
            <person name="Jiang Y."/>
            <person name="Adhikari A."/>
            <person name="Zheng C.-J."/>
            <person name="Schuster L."/>
            <person name="Cowan T.M."/>
            <person name="Smanski M.J."/>
            <person name="Chevrette M.G."/>
            <person name="De Carvalho L.P.S."/>
            <person name="Shen B."/>
        </authorList>
    </citation>
    <scope>NUCLEOTIDE SEQUENCE [LARGE SCALE GENOMIC DNA]</scope>
    <source>
        <strain evidence="2 3">NPDC007066</strain>
    </source>
</reference>
<name>A0ABW6LIK3_9ACTN</name>
<evidence type="ECO:0000256" key="1">
    <source>
        <dbReference type="SAM" id="MobiDB-lite"/>
    </source>
</evidence>